<dbReference type="SMART" id="SM00283">
    <property type="entry name" value="MA"/>
    <property type="match status" value="1"/>
</dbReference>
<dbReference type="InterPro" id="IPR004089">
    <property type="entry name" value="MCPsignal_dom"/>
</dbReference>
<dbReference type="Pfam" id="PF00015">
    <property type="entry name" value="MCPsignal"/>
    <property type="match status" value="1"/>
</dbReference>
<dbReference type="InterPro" id="IPR035965">
    <property type="entry name" value="PAS-like_dom_sf"/>
</dbReference>
<keyword evidence="1 2" id="KW-0807">Transducer</keyword>
<feature type="transmembrane region" description="Helical" evidence="3">
    <location>
        <begin position="36"/>
        <end position="56"/>
    </location>
</feature>
<accession>A0A6S6QHU0</accession>
<dbReference type="PANTHER" id="PTHR32089">
    <property type="entry name" value="METHYL-ACCEPTING CHEMOTAXIS PROTEIN MCPB"/>
    <property type="match status" value="1"/>
</dbReference>
<evidence type="ECO:0000256" key="2">
    <source>
        <dbReference type="PROSITE-ProRule" id="PRU00284"/>
    </source>
</evidence>
<dbReference type="EMBL" id="AP023361">
    <property type="protein sequence ID" value="BCJ89754.1"/>
    <property type="molecule type" value="Genomic_DNA"/>
</dbReference>
<organism evidence="5 6">
    <name type="scientific">Terrihabitans soli</name>
    <dbReference type="NCBI Taxonomy" id="708113"/>
    <lineage>
        <taxon>Bacteria</taxon>
        <taxon>Pseudomonadati</taxon>
        <taxon>Pseudomonadota</taxon>
        <taxon>Alphaproteobacteria</taxon>
        <taxon>Hyphomicrobiales</taxon>
        <taxon>Terrihabitans</taxon>
    </lineage>
</organism>
<protein>
    <recommendedName>
        <fullName evidence="4">Methyl-accepting transducer domain-containing protein</fullName>
    </recommendedName>
</protein>
<dbReference type="RefSeq" id="WP_222876438.1">
    <property type="nucleotide sequence ID" value="NZ_AP023361.1"/>
</dbReference>
<dbReference type="SUPFAM" id="SSF55785">
    <property type="entry name" value="PYP-like sensor domain (PAS domain)"/>
    <property type="match status" value="1"/>
</dbReference>
<keyword evidence="3" id="KW-1133">Transmembrane helix</keyword>
<keyword evidence="3" id="KW-0472">Membrane</keyword>
<dbReference type="KEGG" id="tso:IZ6_04890"/>
<dbReference type="Proteomes" id="UP000515317">
    <property type="component" value="Chromosome"/>
</dbReference>
<evidence type="ECO:0000313" key="6">
    <source>
        <dbReference type="Proteomes" id="UP000515317"/>
    </source>
</evidence>
<dbReference type="Gene3D" id="3.30.450.20">
    <property type="entry name" value="PAS domain"/>
    <property type="match status" value="1"/>
</dbReference>
<evidence type="ECO:0000256" key="1">
    <source>
        <dbReference type="ARBA" id="ARBA00023224"/>
    </source>
</evidence>
<dbReference type="Pfam" id="PF12860">
    <property type="entry name" value="PAS_7"/>
    <property type="match status" value="1"/>
</dbReference>
<gene>
    <name evidence="5" type="ORF">IZ6_04890</name>
</gene>
<dbReference type="PROSITE" id="PS50111">
    <property type="entry name" value="CHEMOTAXIS_TRANSDUC_2"/>
    <property type="match status" value="1"/>
</dbReference>
<dbReference type="GO" id="GO:0016020">
    <property type="term" value="C:membrane"/>
    <property type="evidence" value="ECO:0007669"/>
    <property type="project" value="InterPro"/>
</dbReference>
<sequence>MPKRITSSSKSIFVSLAVIAAIGAFAAFGLPDISLGGSLVSLVLLVLCAGLGFAVLRLRSRNALLTAALDNMPQGLCMFDASARLVLCNASFIAMYRLDAGSVKPGMSLREVLDLRKRAGTFSGDPEKFVTDRLAVIAQGKTTSASSDMEDGRIIAAADHLMTGGGWVDTFEDITARRKAALAAGASQDQQKRKAIIEDIINGFRRETEELLNRTTESADQMRQMAGSLLESSGVTTDRVQSAARMSRDASMNVQSVAAAAEQMSISIGEINRRLARTNEIVRDTASDAQGTNTQISNLSQVSTKITEIIEVIHKIAEQTNLLALNATIEAARAGEAGKGFAVVASEVKSLALQTAKATEEIGNQINEVQASTNVVVTAMTGVTGRMQEINDDTASVAESVSQQNTATSEISRNVGTVAEASQAISDTLEDVTRVADTMQSSARTVLDASEAVTTHATQLRNAVKEFLDKVAA</sequence>
<keyword evidence="3" id="KW-0812">Transmembrane</keyword>
<dbReference type="PANTHER" id="PTHR32089:SF112">
    <property type="entry name" value="LYSOZYME-LIKE PROTEIN-RELATED"/>
    <property type="match status" value="1"/>
</dbReference>
<evidence type="ECO:0000256" key="3">
    <source>
        <dbReference type="SAM" id="Phobius"/>
    </source>
</evidence>
<dbReference type="GO" id="GO:0007165">
    <property type="term" value="P:signal transduction"/>
    <property type="evidence" value="ECO:0007669"/>
    <property type="project" value="UniProtKB-KW"/>
</dbReference>
<keyword evidence="6" id="KW-1185">Reference proteome</keyword>
<reference evidence="5 6" key="1">
    <citation type="submission" date="2020-08" db="EMBL/GenBank/DDBJ databases">
        <title>Genome sequence of Rhizobiales bacterium strain IZ6.</title>
        <authorList>
            <person name="Nakai R."/>
            <person name="Naganuma T."/>
        </authorList>
    </citation>
    <scope>NUCLEOTIDE SEQUENCE [LARGE SCALE GENOMIC DNA]</scope>
    <source>
        <strain evidence="5 6">IZ6</strain>
    </source>
</reference>
<dbReference type="Gene3D" id="1.10.287.950">
    <property type="entry name" value="Methyl-accepting chemotaxis protein"/>
    <property type="match status" value="1"/>
</dbReference>
<feature type="domain" description="Methyl-accepting transducer" evidence="4">
    <location>
        <begin position="218"/>
        <end position="440"/>
    </location>
</feature>
<evidence type="ECO:0000313" key="5">
    <source>
        <dbReference type="EMBL" id="BCJ89754.1"/>
    </source>
</evidence>
<proteinExistence type="predicted"/>
<feature type="transmembrane region" description="Helical" evidence="3">
    <location>
        <begin position="12"/>
        <end position="30"/>
    </location>
</feature>
<name>A0A6S6QHU0_9HYPH</name>
<dbReference type="AlphaFoldDB" id="A0A6S6QHU0"/>
<evidence type="ECO:0000259" key="4">
    <source>
        <dbReference type="PROSITE" id="PS50111"/>
    </source>
</evidence>
<dbReference type="SUPFAM" id="SSF58104">
    <property type="entry name" value="Methyl-accepting chemotaxis protein (MCP) signaling domain"/>
    <property type="match status" value="1"/>
</dbReference>